<organism evidence="6 7">
    <name type="scientific">Trichechus manatus latirostris</name>
    <name type="common">Florida manatee</name>
    <dbReference type="NCBI Taxonomy" id="127582"/>
    <lineage>
        <taxon>Eukaryota</taxon>
        <taxon>Metazoa</taxon>
        <taxon>Chordata</taxon>
        <taxon>Craniata</taxon>
        <taxon>Vertebrata</taxon>
        <taxon>Euteleostomi</taxon>
        <taxon>Mammalia</taxon>
        <taxon>Eutheria</taxon>
        <taxon>Afrotheria</taxon>
        <taxon>Sirenia</taxon>
        <taxon>Trichechidae</taxon>
        <taxon>Trichechus</taxon>
    </lineage>
</organism>
<reference evidence="7" key="1">
    <citation type="submission" date="2025-08" db="UniProtKB">
        <authorList>
            <consortium name="RefSeq"/>
        </authorList>
    </citation>
    <scope>IDENTIFICATION</scope>
</reference>
<keyword evidence="2 7" id="KW-0645">Protease</keyword>
<evidence type="ECO:0000256" key="4">
    <source>
        <dbReference type="ARBA" id="ARBA00022801"/>
    </source>
</evidence>
<sequence>MVTLKFLGGDNVMQPQGLRSSTDACQSGTRVGTISVEIAQTVETASHKTTMARSLEWLQLSLLLLLFCSCAQSFLQRQTRGNVTRKENGATPDWFLQKLDHFSKKKLTSWTQTFYVNKDFYKPGGPVFLMIEGRRPASMQWINKNYTWITYAKRLGALCFLLEHRFYGSSLPTADLRTPNLRRYLSSRQAVADIAEFRTKVAQEMRLTGNKWVLFGGGYGGSLAVWSKIKHPNLFAAVVSSSAPVQAKADFYEYFDETYKALAAHNRECLKAVKEAYGLVGAMLLLPDYHRKLKFDYKLCEPLTINSEMDQLFILEKIMILPAAVVQSNTRSKTVEGLTREMRIDEFCEKMTNTSMGSPYHRFANVISTMLKNKDGFCLSANYNESRSGFSAASVEMNNYFIGRPWFFQCCTELGYFFTTSLRNHSFSGLPLRYYVKKCADVFGPDININSITRGAMATNRYYDGLKVRGSKIIFANGSYDPWHRLGITKDISKDLRAVFIRGESHCEDMLEPQDTDSAELIQAREKIFQILQKWLRE</sequence>
<name>A0A2Y9FX29_TRIMA</name>
<dbReference type="GO" id="GO:0006508">
    <property type="term" value="P:proteolysis"/>
    <property type="evidence" value="ECO:0007669"/>
    <property type="project" value="UniProtKB-KW"/>
</dbReference>
<dbReference type="GeneID" id="101346824"/>
<dbReference type="Gene3D" id="3.40.50.1820">
    <property type="entry name" value="alpha/beta hydrolase"/>
    <property type="match status" value="1"/>
</dbReference>
<dbReference type="GO" id="GO:0070008">
    <property type="term" value="F:serine-type exopeptidase activity"/>
    <property type="evidence" value="ECO:0007669"/>
    <property type="project" value="InterPro"/>
</dbReference>
<dbReference type="GO" id="GO:0008239">
    <property type="term" value="F:dipeptidyl-peptidase activity"/>
    <property type="evidence" value="ECO:0007669"/>
    <property type="project" value="TreeGrafter"/>
</dbReference>
<dbReference type="PANTHER" id="PTHR11010">
    <property type="entry name" value="PROTEASE S28 PRO-X CARBOXYPEPTIDASE-RELATED"/>
    <property type="match status" value="1"/>
</dbReference>
<dbReference type="Gene3D" id="1.20.120.980">
    <property type="entry name" value="Serine carboxypeptidase S28, SKS domain"/>
    <property type="match status" value="1"/>
</dbReference>
<dbReference type="RefSeq" id="XP_012410998.2">
    <property type="nucleotide sequence ID" value="XM_012555544.2"/>
</dbReference>
<dbReference type="InterPro" id="IPR008758">
    <property type="entry name" value="Peptidase_S28"/>
</dbReference>
<dbReference type="PANTHER" id="PTHR11010:SF117">
    <property type="entry name" value="SERINE PROTEASE 16"/>
    <property type="match status" value="1"/>
</dbReference>
<keyword evidence="3" id="KW-0732">Signal</keyword>
<evidence type="ECO:0000313" key="7">
    <source>
        <dbReference type="RefSeq" id="XP_012410998.2"/>
    </source>
</evidence>
<dbReference type="InterPro" id="IPR029058">
    <property type="entry name" value="AB_hydrolase_fold"/>
</dbReference>
<dbReference type="InterPro" id="IPR042269">
    <property type="entry name" value="Ser_carbopepase_S28_SKS"/>
</dbReference>
<evidence type="ECO:0000256" key="1">
    <source>
        <dbReference type="ARBA" id="ARBA00011079"/>
    </source>
</evidence>
<evidence type="ECO:0000256" key="5">
    <source>
        <dbReference type="ARBA" id="ARBA00023180"/>
    </source>
</evidence>
<dbReference type="Pfam" id="PF05577">
    <property type="entry name" value="Peptidase_S28"/>
    <property type="match status" value="1"/>
</dbReference>
<evidence type="ECO:0000313" key="6">
    <source>
        <dbReference type="Proteomes" id="UP000248480"/>
    </source>
</evidence>
<dbReference type="AlphaFoldDB" id="A0A2Y9FX29"/>
<dbReference type="InParanoid" id="A0A2Y9FX29"/>
<dbReference type="SUPFAM" id="SSF53474">
    <property type="entry name" value="alpha/beta-Hydrolases"/>
    <property type="match status" value="1"/>
</dbReference>
<accession>A0A2Y9FX29</accession>
<dbReference type="Proteomes" id="UP000248480">
    <property type="component" value="Unplaced"/>
</dbReference>
<keyword evidence="4" id="KW-0378">Hydrolase</keyword>
<protein>
    <submittedName>
        <fullName evidence="7">Serine protease K12H4.7</fullName>
    </submittedName>
</protein>
<keyword evidence="5" id="KW-0325">Glycoprotein</keyword>
<dbReference type="KEGG" id="tmu:101346824"/>
<comment type="similarity">
    <text evidence="1">Belongs to the peptidase S28 family.</text>
</comment>
<proteinExistence type="inferred from homology"/>
<keyword evidence="6" id="KW-1185">Reference proteome</keyword>
<evidence type="ECO:0000256" key="2">
    <source>
        <dbReference type="ARBA" id="ARBA00022670"/>
    </source>
</evidence>
<evidence type="ECO:0000256" key="3">
    <source>
        <dbReference type="ARBA" id="ARBA00022729"/>
    </source>
</evidence>
<gene>
    <name evidence="7" type="primary">LOC101346824</name>
</gene>